<keyword evidence="2" id="KW-1185">Reference proteome</keyword>
<sequence>MRLSKPKDAIEKTSVIKTSLANACRYPKFVTLIQEVFDHITQLVYAGSIFANYYFLELLENGEELPVVTENLFYNIFSIFGGQGKHASDSIMKSFKAFCESTSLTQYDLGNHASKGYMTIVSSMSKQYETLVCNYVCCTYEGRTLRHILNVLSEKASPYFRGDSLTVKQRKSLTKHIFQQKINSKFA</sequence>
<organism evidence="1 2">
    <name type="scientific">Rhizopus microsporus ATCC 52813</name>
    <dbReference type="NCBI Taxonomy" id="1340429"/>
    <lineage>
        <taxon>Eukaryota</taxon>
        <taxon>Fungi</taxon>
        <taxon>Fungi incertae sedis</taxon>
        <taxon>Mucoromycota</taxon>
        <taxon>Mucoromycotina</taxon>
        <taxon>Mucoromycetes</taxon>
        <taxon>Mucorales</taxon>
        <taxon>Mucorineae</taxon>
        <taxon>Rhizopodaceae</taxon>
        <taxon>Rhizopus</taxon>
    </lineage>
</organism>
<gene>
    <name evidence="1" type="ORF">RHIMIDRAFT_249677</name>
</gene>
<evidence type="ECO:0000313" key="2">
    <source>
        <dbReference type="Proteomes" id="UP000242254"/>
    </source>
</evidence>
<dbReference type="Proteomes" id="UP000242254">
    <property type="component" value="Unassembled WGS sequence"/>
</dbReference>
<protein>
    <submittedName>
        <fullName evidence="1">Uncharacterized protein</fullName>
    </submittedName>
</protein>
<proteinExistence type="predicted"/>
<evidence type="ECO:0000313" key="1">
    <source>
        <dbReference type="EMBL" id="PHZ14753.1"/>
    </source>
</evidence>
<reference evidence="1 2" key="1">
    <citation type="journal article" date="2016" name="Proc. Natl. Acad. Sci. U.S.A.">
        <title>Lipid metabolic changes in an early divergent fungus govern the establishment of a mutualistic symbiosis with endobacteria.</title>
        <authorList>
            <person name="Lastovetsky O.A."/>
            <person name="Gaspar M.L."/>
            <person name="Mondo S.J."/>
            <person name="LaButti K.M."/>
            <person name="Sandor L."/>
            <person name="Grigoriev I.V."/>
            <person name="Henry S.A."/>
            <person name="Pawlowska T.E."/>
        </authorList>
    </citation>
    <scope>NUCLEOTIDE SEQUENCE [LARGE SCALE GENOMIC DNA]</scope>
    <source>
        <strain evidence="1 2">ATCC 52813</strain>
    </source>
</reference>
<dbReference type="AlphaFoldDB" id="A0A2G4T156"/>
<dbReference type="EMBL" id="KZ303845">
    <property type="protein sequence ID" value="PHZ14753.1"/>
    <property type="molecule type" value="Genomic_DNA"/>
</dbReference>
<dbReference type="GeneID" id="35441635"/>
<dbReference type="RefSeq" id="XP_023468461.1">
    <property type="nucleotide sequence ID" value="XM_023610645.1"/>
</dbReference>
<name>A0A2G4T156_RHIZD</name>
<accession>A0A2G4T156</accession>